<evidence type="ECO:0000313" key="18">
    <source>
        <dbReference type="Proteomes" id="UP000195871"/>
    </source>
</evidence>
<keyword evidence="7 9" id="KW-0472">Membrane</keyword>
<evidence type="ECO:0000256" key="11">
    <source>
        <dbReference type="SAM" id="Phobius"/>
    </source>
</evidence>
<comment type="subcellular location">
    <subcellularLocation>
        <location evidence="1">Endoplasmic reticulum membrane</location>
        <topology evidence="1">Multi-pass membrane protein</topology>
    </subcellularLocation>
</comment>
<dbReference type="AlphaFoldDB" id="A0A099NZL0"/>
<dbReference type="Proteomes" id="UP000195871">
    <property type="component" value="Unassembled WGS sequence"/>
</dbReference>
<reference evidence="15 18" key="5">
    <citation type="submission" date="2017-05" db="EMBL/GenBank/DDBJ databases">
        <title>The Genome Sequence of Candida krusei Ckrusei653.</title>
        <authorList>
            <person name="Cuomo C."/>
            <person name="Forche A."/>
            <person name="Young S."/>
            <person name="Abouelleil A."/>
            <person name="Cao P."/>
            <person name="Chapman S."/>
            <person name="Cusick C."/>
            <person name="Shea T."/>
            <person name="Nusbaum C."/>
            <person name="Birren B."/>
        </authorList>
    </citation>
    <scope>NUCLEOTIDE SEQUENCE [LARGE SCALE GENOMIC DNA]</scope>
    <source>
        <strain evidence="15 18">Ckrusei653</strain>
    </source>
</reference>
<dbReference type="PANTHER" id="PTHR12560:SF11">
    <property type="entry name" value="CERAMIDE SYNTHASE LAC1-RELATED"/>
    <property type="match status" value="1"/>
</dbReference>
<feature type="region of interest" description="Disordered" evidence="10">
    <location>
        <begin position="1"/>
        <end position="32"/>
    </location>
</feature>
<reference evidence="17" key="3">
    <citation type="journal article" date="2017" name="Genome Announc.">
        <title>Genome sequences of Cyberlindnera fabianii 65, Pichia kudriavzevii 129, and Saccharomyces cerevisiae 131 isolated from fermented masau fruits in Zimbabwe.</title>
        <authorList>
            <person name="van Rijswijck I.M.H."/>
            <person name="Derks M.F.L."/>
            <person name="Abee T."/>
            <person name="de Ridder D."/>
            <person name="Smid E.J."/>
        </authorList>
    </citation>
    <scope>NUCLEOTIDE SEQUENCE [LARGE SCALE GENOMIC DNA]</scope>
    <source>
        <strain evidence="17">129</strain>
    </source>
</reference>
<dbReference type="GO" id="GO:0050291">
    <property type="term" value="F:sphingosine N-acyltransferase activity"/>
    <property type="evidence" value="ECO:0007669"/>
    <property type="project" value="InterPro"/>
</dbReference>
<protein>
    <submittedName>
        <fullName evidence="14">Sphingosine N-acyltransferase LAG1</fullName>
    </submittedName>
</protein>
<dbReference type="GO" id="GO:0046513">
    <property type="term" value="P:ceramide biosynthetic process"/>
    <property type="evidence" value="ECO:0007669"/>
    <property type="project" value="InterPro"/>
</dbReference>
<evidence type="ECO:0000256" key="7">
    <source>
        <dbReference type="ARBA" id="ARBA00023136"/>
    </source>
</evidence>
<comment type="similarity">
    <text evidence="2">Belongs to the sphingosine N-acyltransferase family.</text>
</comment>
<accession>A0A099NZL0</accession>
<keyword evidence="14" id="KW-0012">Acyltransferase</keyword>
<dbReference type="SMART" id="SM00724">
    <property type="entry name" value="TLC"/>
    <property type="match status" value="1"/>
</dbReference>
<evidence type="ECO:0000259" key="12">
    <source>
        <dbReference type="PROSITE" id="PS50922"/>
    </source>
</evidence>
<dbReference type="EMBL" id="MQVM01000012">
    <property type="protein sequence ID" value="ONH73845.1"/>
    <property type="molecule type" value="Genomic_DNA"/>
</dbReference>
<dbReference type="Proteomes" id="UP000029867">
    <property type="component" value="Unassembled WGS sequence"/>
</dbReference>
<dbReference type="InterPro" id="IPR016439">
    <property type="entry name" value="Lag1/Lac1-like"/>
</dbReference>
<evidence type="ECO:0000256" key="2">
    <source>
        <dbReference type="ARBA" id="ARBA00009808"/>
    </source>
</evidence>
<dbReference type="eggNOG" id="KOG1607">
    <property type="taxonomic scope" value="Eukaryota"/>
</dbReference>
<dbReference type="PANTHER" id="PTHR12560">
    <property type="entry name" value="LONGEVITY ASSURANCE FACTOR 1 LAG1"/>
    <property type="match status" value="1"/>
</dbReference>
<name>A0A099NZL0_PICKU</name>
<evidence type="ECO:0000313" key="15">
    <source>
        <dbReference type="EMBL" id="OUT24177.1"/>
    </source>
</evidence>
<dbReference type="Proteomes" id="UP000189274">
    <property type="component" value="Unassembled WGS sequence"/>
</dbReference>
<feature type="transmembrane region" description="Helical" evidence="11">
    <location>
        <begin position="367"/>
        <end position="391"/>
    </location>
</feature>
<feature type="transmembrane region" description="Helical" evidence="11">
    <location>
        <begin position="146"/>
        <end position="170"/>
    </location>
</feature>
<dbReference type="InterPro" id="IPR006634">
    <property type="entry name" value="TLC-dom"/>
</dbReference>
<reference evidence="14" key="4">
    <citation type="submission" date="2017-01" db="EMBL/GenBank/DDBJ databases">
        <authorList>
            <person name="Mah S.A."/>
            <person name="Swanson W.J."/>
            <person name="Moy G.W."/>
            <person name="Vacquier V.D."/>
        </authorList>
    </citation>
    <scope>NUCLEOTIDE SEQUENCE [LARGE SCALE GENOMIC DNA]</scope>
    <source>
        <strain evidence="14">129</strain>
    </source>
</reference>
<evidence type="ECO:0000256" key="6">
    <source>
        <dbReference type="ARBA" id="ARBA00022989"/>
    </source>
</evidence>
<feature type="compositionally biased region" description="Polar residues" evidence="10">
    <location>
        <begin position="1"/>
        <end position="11"/>
    </location>
</feature>
<evidence type="ECO:0000256" key="8">
    <source>
        <dbReference type="ARBA" id="ARBA00023180"/>
    </source>
</evidence>
<reference evidence="13" key="2">
    <citation type="submission" date="2014-08" db="EMBL/GenBank/DDBJ databases">
        <title>Exploiting Issatchenkia orientalis SD108 for Succinic Acid Production.</title>
        <authorList>
            <person name="Xiao H."/>
            <person name="Shao Z."/>
            <person name="Jiang Y."/>
            <person name="Dole S."/>
            <person name="Zhao H."/>
        </authorList>
    </citation>
    <scope>NUCLEOTIDE SEQUENCE [LARGE SCALE GENOMIC DNA]</scope>
    <source>
        <strain evidence="13">SD108</strain>
    </source>
</reference>
<dbReference type="Pfam" id="PF03798">
    <property type="entry name" value="TRAM_LAG1_CLN8"/>
    <property type="match status" value="1"/>
</dbReference>
<keyword evidence="5" id="KW-0256">Endoplasmic reticulum</keyword>
<keyword evidence="4 9" id="KW-0812">Transmembrane</keyword>
<gene>
    <name evidence="14" type="ORF">BOH78_2775</name>
    <name evidence="15" type="ORF">CAS74_000561</name>
    <name evidence="13" type="ORF">JL09_g3455</name>
</gene>
<feature type="transmembrane region" description="Helical" evidence="11">
    <location>
        <begin position="191"/>
        <end position="213"/>
    </location>
</feature>
<evidence type="ECO:0000256" key="9">
    <source>
        <dbReference type="PROSITE-ProRule" id="PRU00205"/>
    </source>
</evidence>
<dbReference type="PROSITE" id="PS50922">
    <property type="entry name" value="TLC"/>
    <property type="match status" value="1"/>
</dbReference>
<comment type="caution">
    <text evidence="13">The sequence shown here is derived from an EMBL/GenBank/DDBJ whole genome shotgun (WGS) entry which is preliminary data.</text>
</comment>
<evidence type="ECO:0000256" key="10">
    <source>
        <dbReference type="SAM" id="MobiDB-lite"/>
    </source>
</evidence>
<evidence type="ECO:0000256" key="5">
    <source>
        <dbReference type="ARBA" id="ARBA00022824"/>
    </source>
</evidence>
<dbReference type="EMBL" id="JQFK01000037">
    <property type="protein sequence ID" value="KGK37424.1"/>
    <property type="molecule type" value="Genomic_DNA"/>
</dbReference>
<evidence type="ECO:0000313" key="14">
    <source>
        <dbReference type="EMBL" id="ONH73845.1"/>
    </source>
</evidence>
<keyword evidence="8" id="KW-0325">Glycoprotein</keyword>
<sequence length="414" mass="48985">MTQQQPDSVSSGIAPVPPATPTSTHRRRSSVGTIKLGDSAVPSLQSRRSISDINEAEKYQLKEINRTSQSVDDMEVSKKLFTFVKILCYRHTWFAPLLVLISANVVYLLSNNYTPSNPLHRFLKLSYQVPNTDPPLYEKGWKDFCFVFYMIIFFTFLREFTMQIFLQPLARYFGIRGKSRTSRFVEQTYAIFYYGITSPFGLYLMKHSPMWFFKTEEFFREYPHLQHTWLFKYYYLFQAGFWSQQALILTLQLEKPRKDFKELVFHHIVTILLISLSYMFNFTWMGLAIYITMDVSDLFLGTSKTLNYIGSPLEVPFFLLFVVVWIYTRHWLNLKILYSVMTEFLTVGPNVLDFASQQYKCWISQPMVFTLILALQLVNAYWLFLIFRILVRFAIYNVKKDERSDDEDEDEDEE</sequence>
<keyword evidence="6 11" id="KW-1133">Transmembrane helix</keyword>
<dbReference type="HOGENOM" id="CLU_028277_4_0_1"/>
<dbReference type="VEuPathDB" id="FungiDB:C5L36_0C05500"/>
<reference evidence="16" key="1">
    <citation type="journal article" date="2014" name="Microb. Cell Fact.">
        <title>Exploiting Issatchenkia orientalis SD108 for succinic acid production.</title>
        <authorList>
            <person name="Xiao H."/>
            <person name="Shao Z."/>
            <person name="Jiang Y."/>
            <person name="Dole S."/>
            <person name="Zhao H."/>
        </authorList>
    </citation>
    <scope>NUCLEOTIDE SEQUENCE [LARGE SCALE GENOMIC DNA]</scope>
    <source>
        <strain evidence="16">SD108</strain>
    </source>
</reference>
<keyword evidence="3 14" id="KW-0808">Transferase</keyword>
<proteinExistence type="inferred from homology"/>
<evidence type="ECO:0000256" key="4">
    <source>
        <dbReference type="ARBA" id="ARBA00022692"/>
    </source>
</evidence>
<evidence type="ECO:0000313" key="17">
    <source>
        <dbReference type="Proteomes" id="UP000189274"/>
    </source>
</evidence>
<dbReference type="GO" id="GO:0005789">
    <property type="term" value="C:endoplasmic reticulum membrane"/>
    <property type="evidence" value="ECO:0007669"/>
    <property type="project" value="UniProtKB-SubCell"/>
</dbReference>
<evidence type="ECO:0000313" key="13">
    <source>
        <dbReference type="EMBL" id="KGK37424.1"/>
    </source>
</evidence>
<dbReference type="PIRSF" id="PIRSF005225">
    <property type="entry name" value="LAG1_LAC1"/>
    <property type="match status" value="1"/>
</dbReference>
<dbReference type="EMBL" id="NHMM01000001">
    <property type="protein sequence ID" value="OUT24177.1"/>
    <property type="molecule type" value="Genomic_DNA"/>
</dbReference>
<feature type="transmembrane region" description="Helical" evidence="11">
    <location>
        <begin position="305"/>
        <end position="327"/>
    </location>
</feature>
<feature type="transmembrane region" description="Helical" evidence="11">
    <location>
        <begin position="263"/>
        <end position="293"/>
    </location>
</feature>
<organism evidence="13 16">
    <name type="scientific">Pichia kudriavzevii</name>
    <name type="common">Yeast</name>
    <name type="synonym">Issatchenkia orientalis</name>
    <dbReference type="NCBI Taxonomy" id="4909"/>
    <lineage>
        <taxon>Eukaryota</taxon>
        <taxon>Fungi</taxon>
        <taxon>Dikarya</taxon>
        <taxon>Ascomycota</taxon>
        <taxon>Saccharomycotina</taxon>
        <taxon>Pichiomycetes</taxon>
        <taxon>Pichiales</taxon>
        <taxon>Pichiaceae</taxon>
        <taxon>Pichia</taxon>
    </lineage>
</organism>
<evidence type="ECO:0000256" key="1">
    <source>
        <dbReference type="ARBA" id="ARBA00004477"/>
    </source>
</evidence>
<feature type="transmembrane region" description="Helical" evidence="11">
    <location>
        <begin position="87"/>
        <end position="109"/>
    </location>
</feature>
<evidence type="ECO:0000256" key="3">
    <source>
        <dbReference type="ARBA" id="ARBA00022679"/>
    </source>
</evidence>
<feature type="domain" description="TLC" evidence="12">
    <location>
        <begin position="179"/>
        <end position="395"/>
    </location>
</feature>
<evidence type="ECO:0000313" key="16">
    <source>
        <dbReference type="Proteomes" id="UP000029867"/>
    </source>
</evidence>